<feature type="transmembrane region" description="Helical" evidence="1">
    <location>
        <begin position="48"/>
        <end position="68"/>
    </location>
</feature>
<keyword evidence="1" id="KW-1133">Transmembrane helix</keyword>
<keyword evidence="1" id="KW-0472">Membrane</keyword>
<dbReference type="Proteomes" id="UP000040453">
    <property type="component" value="Unassembled WGS sequence"/>
</dbReference>
<accession>A0A0A1MC87</accession>
<dbReference type="AlphaFoldDB" id="A0A0A1MC87"/>
<dbReference type="InterPro" id="IPR005182">
    <property type="entry name" value="YdbS-like_PH"/>
</dbReference>
<proteinExistence type="predicted"/>
<feature type="domain" description="YdbS-like PH" evidence="2">
    <location>
        <begin position="73"/>
        <end position="149"/>
    </location>
</feature>
<organism evidence="3 4">
    <name type="scientific">Oceanobacillus oncorhynchi</name>
    <dbReference type="NCBI Taxonomy" id="545501"/>
    <lineage>
        <taxon>Bacteria</taxon>
        <taxon>Bacillati</taxon>
        <taxon>Bacillota</taxon>
        <taxon>Bacilli</taxon>
        <taxon>Bacillales</taxon>
        <taxon>Bacillaceae</taxon>
        <taxon>Oceanobacillus</taxon>
    </lineage>
</organism>
<evidence type="ECO:0000313" key="4">
    <source>
        <dbReference type="Proteomes" id="UP000040453"/>
    </source>
</evidence>
<dbReference type="EMBL" id="CDGG01000001">
    <property type="protein sequence ID" value="CEI80683.1"/>
    <property type="molecule type" value="Genomic_DNA"/>
</dbReference>
<keyword evidence="1" id="KW-0812">Transmembrane</keyword>
<evidence type="ECO:0000259" key="2">
    <source>
        <dbReference type="Pfam" id="PF03703"/>
    </source>
</evidence>
<evidence type="ECO:0000313" key="3">
    <source>
        <dbReference type="EMBL" id="CEI80683.1"/>
    </source>
</evidence>
<reference evidence="3 4" key="1">
    <citation type="submission" date="2014-11" db="EMBL/GenBank/DDBJ databases">
        <authorList>
            <person name="Urmite Genomes Urmite Genomes"/>
        </authorList>
    </citation>
    <scope>NUCLEOTIDE SEQUENCE [LARGE SCALE GENOMIC DNA]</scope>
    <source>
        <strain evidence="3 4">Oc5</strain>
    </source>
</reference>
<dbReference type="OrthoDB" id="1750577at2"/>
<dbReference type="Pfam" id="PF03703">
    <property type="entry name" value="bPH_2"/>
    <property type="match status" value="1"/>
</dbReference>
<dbReference type="STRING" id="545501.BN997_00491"/>
<keyword evidence="4" id="KW-1185">Reference proteome</keyword>
<evidence type="ECO:0000256" key="1">
    <source>
        <dbReference type="SAM" id="Phobius"/>
    </source>
</evidence>
<feature type="transmembrane region" description="Helical" evidence="1">
    <location>
        <begin position="21"/>
        <end position="42"/>
    </location>
</feature>
<gene>
    <name evidence="3" type="ORF">BN997_00491</name>
</gene>
<protein>
    <submittedName>
        <fullName evidence="3">Bacterial membrane flanked domain protein</fullName>
    </submittedName>
</protein>
<dbReference type="PANTHER" id="PTHR34473">
    <property type="entry name" value="UPF0699 TRANSMEMBRANE PROTEIN YDBS"/>
    <property type="match status" value="1"/>
</dbReference>
<dbReference type="PANTHER" id="PTHR34473:SF2">
    <property type="entry name" value="UPF0699 TRANSMEMBRANE PROTEIN YDBT"/>
    <property type="match status" value="1"/>
</dbReference>
<dbReference type="RefSeq" id="WP_042529332.1">
    <property type="nucleotide sequence ID" value="NZ_CAXOIH010000008.1"/>
</dbReference>
<name>A0A0A1MC87_9BACI</name>
<sequence length="160" mass="18578">MREQPNVKIATDAIKAWQLTAHIYALIFLLITIGAIVVYIIFDFLPLWIVFIIAGLTVAEWIITALIIPKLRWRRWRYQVYDQEIYIQHGILIVTRTIVPMIRVQHVDTQQGPVLKKYKLATLEISTAATTHQIPALLEEEAYDLRDQISELARVEQDDV</sequence>